<dbReference type="PRINTS" id="PR00032">
    <property type="entry name" value="HTHARAC"/>
</dbReference>
<evidence type="ECO:0000313" key="5">
    <source>
        <dbReference type="EMBL" id="MPM20040.1"/>
    </source>
</evidence>
<gene>
    <name evidence="5" type="primary">rhaR_67</name>
    <name evidence="5" type="ORF">SDC9_66467</name>
</gene>
<dbReference type="CDD" id="cd02208">
    <property type="entry name" value="cupin_RmlC-like"/>
    <property type="match status" value="1"/>
</dbReference>
<dbReference type="GO" id="GO:0003700">
    <property type="term" value="F:DNA-binding transcription factor activity"/>
    <property type="evidence" value="ECO:0007669"/>
    <property type="project" value="InterPro"/>
</dbReference>
<dbReference type="Pfam" id="PF02311">
    <property type="entry name" value="AraC_binding"/>
    <property type="match status" value="1"/>
</dbReference>
<evidence type="ECO:0000259" key="4">
    <source>
        <dbReference type="PROSITE" id="PS01124"/>
    </source>
</evidence>
<sequence length="326" mass="38274">MTKYFVVYNNVTIKYRYFDFIRGDNLQVYDIHIDQQMKETTQHGSLDFPFAIYETQLNKNVLGFVNWHWHNELQFCYVVSGIIMLYINNEEIILKSGQGFFINKDVLHMIKPFEIPDSKYVCINVHPTLIYGSPGNVIEQRLIRPFIQSSTLTHCIFSPETASENQILLQFSKMNSLYTEGKYGHELDILISLLTVWKEIIMIQKQKLPIVRAISEMDETRIKALLLLIHNRYKDKLKLKDFSDEVHLCSSECCRLFKRHMGCTIFEYVIDYRIEKSIDSLVFSDLSISQIAYDCGFGSTSYYIEKFRNKTGMTPLEYKKSLCSKK</sequence>
<protein>
    <submittedName>
        <fullName evidence="5">HTH-type transcriptional activator RhaR</fullName>
    </submittedName>
</protein>
<dbReference type="Gene3D" id="1.10.10.60">
    <property type="entry name" value="Homeodomain-like"/>
    <property type="match status" value="2"/>
</dbReference>
<dbReference type="Pfam" id="PF12833">
    <property type="entry name" value="HTH_18"/>
    <property type="match status" value="1"/>
</dbReference>
<dbReference type="EMBL" id="VSSQ01003297">
    <property type="protein sequence ID" value="MPM20040.1"/>
    <property type="molecule type" value="Genomic_DNA"/>
</dbReference>
<dbReference type="SUPFAM" id="SSF46689">
    <property type="entry name" value="Homeodomain-like"/>
    <property type="match status" value="2"/>
</dbReference>
<comment type="caution">
    <text evidence="5">The sequence shown here is derived from an EMBL/GenBank/DDBJ whole genome shotgun (WGS) entry which is preliminary data.</text>
</comment>
<dbReference type="InterPro" id="IPR009057">
    <property type="entry name" value="Homeodomain-like_sf"/>
</dbReference>
<dbReference type="InterPro" id="IPR037923">
    <property type="entry name" value="HTH-like"/>
</dbReference>
<reference evidence="5" key="1">
    <citation type="submission" date="2019-08" db="EMBL/GenBank/DDBJ databases">
        <authorList>
            <person name="Kucharzyk K."/>
            <person name="Murdoch R.W."/>
            <person name="Higgins S."/>
            <person name="Loffler F."/>
        </authorList>
    </citation>
    <scope>NUCLEOTIDE SEQUENCE</scope>
</reference>
<dbReference type="InterPro" id="IPR018062">
    <property type="entry name" value="HTH_AraC-typ_CS"/>
</dbReference>
<dbReference type="PANTHER" id="PTHR43280">
    <property type="entry name" value="ARAC-FAMILY TRANSCRIPTIONAL REGULATOR"/>
    <property type="match status" value="1"/>
</dbReference>
<dbReference type="PANTHER" id="PTHR43280:SF28">
    <property type="entry name" value="HTH-TYPE TRANSCRIPTIONAL ACTIVATOR RHAS"/>
    <property type="match status" value="1"/>
</dbReference>
<dbReference type="SMART" id="SM00342">
    <property type="entry name" value="HTH_ARAC"/>
    <property type="match status" value="1"/>
</dbReference>
<dbReference type="InterPro" id="IPR018060">
    <property type="entry name" value="HTH_AraC"/>
</dbReference>
<name>A0A644XUZ7_9ZZZZ</name>
<dbReference type="PROSITE" id="PS01124">
    <property type="entry name" value="HTH_ARAC_FAMILY_2"/>
    <property type="match status" value="1"/>
</dbReference>
<keyword evidence="3" id="KW-0804">Transcription</keyword>
<dbReference type="Gene3D" id="2.60.120.10">
    <property type="entry name" value="Jelly Rolls"/>
    <property type="match status" value="1"/>
</dbReference>
<dbReference type="PROSITE" id="PS00041">
    <property type="entry name" value="HTH_ARAC_FAMILY_1"/>
    <property type="match status" value="1"/>
</dbReference>
<proteinExistence type="predicted"/>
<keyword evidence="1" id="KW-0805">Transcription regulation</keyword>
<dbReference type="AlphaFoldDB" id="A0A644XUZ7"/>
<dbReference type="InterPro" id="IPR003313">
    <property type="entry name" value="AraC-bd"/>
</dbReference>
<feature type="domain" description="HTH araC/xylS-type" evidence="4">
    <location>
        <begin position="223"/>
        <end position="321"/>
    </location>
</feature>
<evidence type="ECO:0000256" key="2">
    <source>
        <dbReference type="ARBA" id="ARBA00023125"/>
    </source>
</evidence>
<evidence type="ECO:0000256" key="3">
    <source>
        <dbReference type="ARBA" id="ARBA00023163"/>
    </source>
</evidence>
<keyword evidence="2" id="KW-0238">DNA-binding</keyword>
<accession>A0A644XUZ7</accession>
<organism evidence="5">
    <name type="scientific">bioreactor metagenome</name>
    <dbReference type="NCBI Taxonomy" id="1076179"/>
    <lineage>
        <taxon>unclassified sequences</taxon>
        <taxon>metagenomes</taxon>
        <taxon>ecological metagenomes</taxon>
    </lineage>
</organism>
<evidence type="ECO:0000256" key="1">
    <source>
        <dbReference type="ARBA" id="ARBA00023015"/>
    </source>
</evidence>
<dbReference type="InterPro" id="IPR014710">
    <property type="entry name" value="RmlC-like_jellyroll"/>
</dbReference>
<dbReference type="InterPro" id="IPR020449">
    <property type="entry name" value="Tscrpt_reg_AraC-type_HTH"/>
</dbReference>
<dbReference type="SUPFAM" id="SSF51215">
    <property type="entry name" value="Regulatory protein AraC"/>
    <property type="match status" value="1"/>
</dbReference>
<dbReference type="GO" id="GO:0043565">
    <property type="term" value="F:sequence-specific DNA binding"/>
    <property type="evidence" value="ECO:0007669"/>
    <property type="project" value="InterPro"/>
</dbReference>